<name>A0ABT2H6P8_9MICO</name>
<feature type="chain" id="PRO_5046900690" evidence="2">
    <location>
        <begin position="26"/>
        <end position="180"/>
    </location>
</feature>
<dbReference type="NCBIfam" id="TIGR01167">
    <property type="entry name" value="LPXTG_anchor"/>
    <property type="match status" value="1"/>
</dbReference>
<comment type="caution">
    <text evidence="3">The sequence shown here is derived from an EMBL/GenBank/DDBJ whole genome shotgun (WGS) entry which is preliminary data.</text>
</comment>
<protein>
    <submittedName>
        <fullName evidence="3">LPXTG cell wall anchor domain-containing protein</fullName>
    </submittedName>
</protein>
<dbReference type="RefSeq" id="WP_259540507.1">
    <property type="nucleotide sequence ID" value="NZ_JANLCJ010000007.1"/>
</dbReference>
<keyword evidence="1" id="KW-1133">Transmembrane helix</keyword>
<keyword evidence="2" id="KW-0732">Signal</keyword>
<accession>A0ABT2H6P8</accession>
<gene>
    <name evidence="3" type="ORF">N1032_17605</name>
</gene>
<organism evidence="3 4">
    <name type="scientific">Herbiconiux daphne</name>
    <dbReference type="NCBI Taxonomy" id="2970914"/>
    <lineage>
        <taxon>Bacteria</taxon>
        <taxon>Bacillati</taxon>
        <taxon>Actinomycetota</taxon>
        <taxon>Actinomycetes</taxon>
        <taxon>Micrococcales</taxon>
        <taxon>Microbacteriaceae</taxon>
        <taxon>Herbiconiux</taxon>
    </lineage>
</organism>
<dbReference type="EMBL" id="JANLCJ010000007">
    <property type="protein sequence ID" value="MCS5735563.1"/>
    <property type="molecule type" value="Genomic_DNA"/>
</dbReference>
<evidence type="ECO:0000313" key="3">
    <source>
        <dbReference type="EMBL" id="MCS5735563.1"/>
    </source>
</evidence>
<keyword evidence="1" id="KW-0812">Transmembrane</keyword>
<evidence type="ECO:0000256" key="2">
    <source>
        <dbReference type="SAM" id="SignalP"/>
    </source>
</evidence>
<keyword evidence="1" id="KW-0472">Membrane</keyword>
<dbReference type="Proteomes" id="UP001165586">
    <property type="component" value="Unassembled WGS sequence"/>
</dbReference>
<sequence>MFKKVLAGAALAIIAVLAVPAAAQAYSITPPPNTSAGAGETFSATFTGFSSGEDVSIALTGESASSATLAAVVTAVETKTIVKAADAAGDVTVTVTLPSNASGSYTLTATGLTSGAIGQSTITAVSSSAAGGSGSGATGGLPNTGAMDPTLGIWAGGGLLALGAAFVIVLTIVRRQKATN</sequence>
<proteinExistence type="predicted"/>
<keyword evidence="4" id="KW-1185">Reference proteome</keyword>
<feature type="signal peptide" evidence="2">
    <location>
        <begin position="1"/>
        <end position="25"/>
    </location>
</feature>
<evidence type="ECO:0000313" key="4">
    <source>
        <dbReference type="Proteomes" id="UP001165586"/>
    </source>
</evidence>
<reference evidence="3" key="1">
    <citation type="submission" date="2022-08" db="EMBL/GenBank/DDBJ databases">
        <authorList>
            <person name="Deng Y."/>
            <person name="Han X.-F."/>
            <person name="Zhang Y.-Q."/>
        </authorList>
    </citation>
    <scope>NUCLEOTIDE SEQUENCE</scope>
    <source>
        <strain evidence="3">CPCC 203386</strain>
    </source>
</reference>
<feature type="transmembrane region" description="Helical" evidence="1">
    <location>
        <begin position="151"/>
        <end position="173"/>
    </location>
</feature>
<evidence type="ECO:0000256" key="1">
    <source>
        <dbReference type="SAM" id="Phobius"/>
    </source>
</evidence>